<evidence type="ECO:0000313" key="1">
    <source>
        <dbReference type="EMBL" id="KKR40819.1"/>
    </source>
</evidence>
<organism evidence="1 2">
    <name type="scientific">Candidatus Yanofskybacteria bacterium GW2011_GWE2_40_11</name>
    <dbReference type="NCBI Taxonomy" id="1619033"/>
    <lineage>
        <taxon>Bacteria</taxon>
        <taxon>Candidatus Yanofskyibacteriota</taxon>
    </lineage>
</organism>
<protein>
    <submittedName>
        <fullName evidence="1">Uncharacterized protein</fullName>
    </submittedName>
</protein>
<dbReference type="Proteomes" id="UP000034072">
    <property type="component" value="Unassembled WGS sequence"/>
</dbReference>
<dbReference type="AlphaFoldDB" id="A0A0G0QK79"/>
<sequence>MAKTRKNLSSHHIIPRSRVREDGGRKNDDIEFIMSEFNEFRWTVRSHRAWHALFQNLTLFEVWDIIDYVHGVIFCEKPHDNVAQLWLAGATQRNIYNRKNRNISVKKLRERWTECFDSDDIVAAKTLMGKMMLVMIFGARVRRPTFYLDTNYVEAAINGHSRGVHEWRVRAFDILFGKNRGTSYVKKKIAKLLNHSSSLQ</sequence>
<name>A0A0G0QK79_9BACT</name>
<accession>A0A0G0QK79</accession>
<proteinExistence type="predicted"/>
<evidence type="ECO:0000313" key="2">
    <source>
        <dbReference type="Proteomes" id="UP000034072"/>
    </source>
</evidence>
<dbReference type="EMBL" id="LBXZ01000004">
    <property type="protein sequence ID" value="KKR40819.1"/>
    <property type="molecule type" value="Genomic_DNA"/>
</dbReference>
<reference evidence="1 2" key="1">
    <citation type="journal article" date="2015" name="Nature">
        <title>rRNA introns, odd ribosomes, and small enigmatic genomes across a large radiation of phyla.</title>
        <authorList>
            <person name="Brown C.T."/>
            <person name="Hug L.A."/>
            <person name="Thomas B.C."/>
            <person name="Sharon I."/>
            <person name="Castelle C.J."/>
            <person name="Singh A."/>
            <person name="Wilkins M.J."/>
            <person name="Williams K.H."/>
            <person name="Banfield J.F."/>
        </authorList>
    </citation>
    <scope>NUCLEOTIDE SEQUENCE [LARGE SCALE GENOMIC DNA]</scope>
</reference>
<comment type="caution">
    <text evidence="1">The sequence shown here is derived from an EMBL/GenBank/DDBJ whole genome shotgun (WGS) entry which is preliminary data.</text>
</comment>
<gene>
    <name evidence="1" type="ORF">UT75_C0004G0030</name>
</gene>